<feature type="compositionally biased region" description="Low complexity" evidence="2">
    <location>
        <begin position="40"/>
        <end position="57"/>
    </location>
</feature>
<dbReference type="AlphaFoldDB" id="A0A9X2JJZ2"/>
<keyword evidence="5" id="KW-1185">Reference proteome</keyword>
<feature type="transmembrane region" description="Helical" evidence="3">
    <location>
        <begin position="23"/>
        <end position="42"/>
    </location>
</feature>
<comment type="caution">
    <text evidence="4">The sequence shown here is derived from an EMBL/GenBank/DDBJ whole genome shotgun (WGS) entry which is preliminary data.</text>
</comment>
<evidence type="ECO:0000256" key="1">
    <source>
        <dbReference type="ARBA" id="ARBA00022729"/>
    </source>
</evidence>
<dbReference type="InterPro" id="IPR037873">
    <property type="entry name" value="BamE-like"/>
</dbReference>
<reference evidence="4 5" key="1">
    <citation type="journal article" date="2023" name="Int. J. Syst. Evol. Microbiol.">
        <title>Ligilactobacillus ubinensis sp. nov., a novel species isolated from the wild ferment of a durian fruit (Durio zibethinus).</title>
        <authorList>
            <person name="Heng Y.C."/>
            <person name="Menon N."/>
            <person name="Chen B."/>
            <person name="Loo B.Z.L."/>
            <person name="Wong G.W.J."/>
            <person name="Lim A.C.H."/>
            <person name="Silvaraju S."/>
            <person name="Kittelmann S."/>
        </authorList>
    </citation>
    <scope>NUCLEOTIDE SEQUENCE [LARGE SCALE GENOMIC DNA]</scope>
    <source>
        <strain evidence="4 5">WILCCON 0076</strain>
    </source>
</reference>
<protein>
    <submittedName>
        <fullName evidence="4">DUF3862 domain-containing protein</fullName>
    </submittedName>
</protein>
<evidence type="ECO:0000256" key="2">
    <source>
        <dbReference type="SAM" id="MobiDB-lite"/>
    </source>
</evidence>
<evidence type="ECO:0000313" key="5">
    <source>
        <dbReference type="Proteomes" id="UP001139006"/>
    </source>
</evidence>
<dbReference type="Gene3D" id="3.30.1450.10">
    <property type="match status" value="2"/>
</dbReference>
<name>A0A9X2JJZ2_9LACO</name>
<dbReference type="InterPro" id="IPR024418">
    <property type="entry name" value="DUF3862"/>
</dbReference>
<feature type="region of interest" description="Disordered" evidence="2">
    <location>
        <begin position="40"/>
        <end position="98"/>
    </location>
</feature>
<dbReference type="EMBL" id="JAIULA010000001">
    <property type="protein sequence ID" value="MCP0885883.1"/>
    <property type="molecule type" value="Genomic_DNA"/>
</dbReference>
<proteinExistence type="predicted"/>
<accession>A0A9X2JJZ2</accession>
<feature type="compositionally biased region" description="Polar residues" evidence="2">
    <location>
        <begin position="75"/>
        <end position="84"/>
    </location>
</feature>
<keyword evidence="3" id="KW-1133">Transmembrane helix</keyword>
<sequence length="221" mass="23775">MSKKIKDENGNVYVKKKPFYKRVWFWILAIIVIAIVGGSMSGKSKSDSSSSNASSSSSKKETNKINKDNFDKITVSDSTGTSPSDVKEMFGKSPNSTSEQTVENVKAKMYTWSGVANGDITSSIVIGFENDHAISKAISGLKVTRSSKITLSDFDSLENGTSKADVTSKFGDPNGYSYTNIAGQESEIWEYTSGVKGDLGANFSVTFDNGVVSGKTQTSMK</sequence>
<gene>
    <name evidence="4" type="ORF">LB941_00860</name>
</gene>
<feature type="compositionally biased region" description="Basic and acidic residues" evidence="2">
    <location>
        <begin position="58"/>
        <end position="71"/>
    </location>
</feature>
<evidence type="ECO:0000313" key="4">
    <source>
        <dbReference type="EMBL" id="MCP0885883.1"/>
    </source>
</evidence>
<keyword evidence="3" id="KW-0472">Membrane</keyword>
<organism evidence="4 5">
    <name type="scientific">Ligilactobacillus ubinensis</name>
    <dbReference type="NCBI Taxonomy" id="2876789"/>
    <lineage>
        <taxon>Bacteria</taxon>
        <taxon>Bacillati</taxon>
        <taxon>Bacillota</taxon>
        <taxon>Bacilli</taxon>
        <taxon>Lactobacillales</taxon>
        <taxon>Lactobacillaceae</taxon>
        <taxon>Ligilactobacillus</taxon>
    </lineage>
</organism>
<dbReference type="Pfam" id="PF12978">
    <property type="entry name" value="DUF3862"/>
    <property type="match status" value="1"/>
</dbReference>
<keyword evidence="1" id="KW-0732">Signal</keyword>
<keyword evidence="3" id="KW-0812">Transmembrane</keyword>
<dbReference type="RefSeq" id="WP_253358648.1">
    <property type="nucleotide sequence ID" value="NZ_JAIULA010000001.1"/>
</dbReference>
<dbReference type="Proteomes" id="UP001139006">
    <property type="component" value="Unassembled WGS sequence"/>
</dbReference>
<evidence type="ECO:0000256" key="3">
    <source>
        <dbReference type="SAM" id="Phobius"/>
    </source>
</evidence>